<dbReference type="RefSeq" id="WP_009265106.1">
    <property type="nucleotide sequence ID" value="NZ_CYXY01000007.1"/>
</dbReference>
<evidence type="ECO:0000259" key="2">
    <source>
        <dbReference type="SMART" id="SM00363"/>
    </source>
</evidence>
<dbReference type="GO" id="GO:0003723">
    <property type="term" value="F:RNA binding"/>
    <property type="evidence" value="ECO:0007669"/>
    <property type="project" value="UniProtKB-KW"/>
</dbReference>
<dbReference type="SMART" id="SM00363">
    <property type="entry name" value="S4"/>
    <property type="match status" value="1"/>
</dbReference>
<dbReference type="InterPro" id="IPR002942">
    <property type="entry name" value="S4_RNA-bd"/>
</dbReference>
<keyword evidence="1" id="KW-0694">RNA-binding</keyword>
<evidence type="ECO:0000256" key="1">
    <source>
        <dbReference type="PROSITE-ProRule" id="PRU00182"/>
    </source>
</evidence>
<dbReference type="Gene3D" id="3.10.290.10">
    <property type="entry name" value="RNA-binding S4 domain"/>
    <property type="match status" value="1"/>
</dbReference>
<reference evidence="3 4" key="1">
    <citation type="submission" date="2015-09" db="EMBL/GenBank/DDBJ databases">
        <authorList>
            <consortium name="Pathogen Informatics"/>
        </authorList>
    </citation>
    <scope>NUCLEOTIDE SEQUENCE [LARGE SCALE GENOMIC DNA]</scope>
    <source>
        <strain evidence="3 4">2789STDY5834959</strain>
    </source>
</reference>
<dbReference type="SUPFAM" id="SSF55174">
    <property type="entry name" value="Alpha-L RNA-binding motif"/>
    <property type="match status" value="1"/>
</dbReference>
<dbReference type="Gene3D" id="3.30.1370.160">
    <property type="match status" value="1"/>
</dbReference>
<accession>A0A173SSC6</accession>
<protein>
    <submittedName>
        <fullName evidence="3">Photosystem II S4 domain protein</fullName>
    </submittedName>
</protein>
<organism evidence="3 4">
    <name type="scientific">Anaerostipes hadrus</name>
    <dbReference type="NCBI Taxonomy" id="649756"/>
    <lineage>
        <taxon>Bacteria</taxon>
        <taxon>Bacillati</taxon>
        <taxon>Bacillota</taxon>
        <taxon>Clostridia</taxon>
        <taxon>Lachnospirales</taxon>
        <taxon>Lachnospiraceae</taxon>
        <taxon>Anaerostipes</taxon>
    </lineage>
</organism>
<dbReference type="Proteomes" id="UP000095553">
    <property type="component" value="Unassembled WGS sequence"/>
</dbReference>
<evidence type="ECO:0000313" key="3">
    <source>
        <dbReference type="EMBL" id="CUM92876.1"/>
    </source>
</evidence>
<dbReference type="CDD" id="cd00165">
    <property type="entry name" value="S4"/>
    <property type="match status" value="1"/>
</dbReference>
<dbReference type="PANTHER" id="PTHR13633">
    <property type="entry name" value="MITOCHONDRIAL TRANSCRIPTION RESCUE FACTOR 1"/>
    <property type="match status" value="1"/>
</dbReference>
<dbReference type="AlphaFoldDB" id="A0A173SSC6"/>
<dbReference type="InterPro" id="IPR012677">
    <property type="entry name" value="Nucleotide-bd_a/b_plait_sf"/>
</dbReference>
<name>A0A173SSC6_ANAHA</name>
<sequence length="251" mass="29090">MKEEELLKKRLMELCEKAYNQNIYTYTHFLNEYEQSIYQDMKQELAYAHPILVGGHKYFTRAVVMFGSEELFGYQGEVPVVCARISPVFDKFAEELSHRDYLGALMNLGIERYLIGDILIDGRYAYIFCMEHIIGVIKEQLDQVRHTRVFVEEVSWEETGYVQKYKKKEGFVASMRLDVLVSQAFSLSRNISEKLLKSQKVFHNGKMCLSGGQKIKQGDIISVRGYGKFLVEDLGKTSKKGRQFITLAIFQ</sequence>
<dbReference type="Pfam" id="PF01479">
    <property type="entry name" value="S4"/>
    <property type="match status" value="1"/>
</dbReference>
<dbReference type="InterPro" id="IPR036986">
    <property type="entry name" value="S4_RNA-bd_sf"/>
</dbReference>
<dbReference type="InterPro" id="IPR040591">
    <property type="entry name" value="RqcP2_RBD"/>
</dbReference>
<dbReference type="Gene3D" id="3.30.70.330">
    <property type="match status" value="1"/>
</dbReference>
<gene>
    <name evidence="3" type="ORF">ERS852571_01443</name>
</gene>
<proteinExistence type="predicted"/>
<dbReference type="EMBL" id="CYXY01000007">
    <property type="protein sequence ID" value="CUM92876.1"/>
    <property type="molecule type" value="Genomic_DNA"/>
</dbReference>
<dbReference type="PANTHER" id="PTHR13633:SF3">
    <property type="entry name" value="MITOCHONDRIAL TRANSCRIPTION RESCUE FACTOR 1"/>
    <property type="match status" value="1"/>
</dbReference>
<dbReference type="PROSITE" id="PS50889">
    <property type="entry name" value="S4"/>
    <property type="match status" value="1"/>
</dbReference>
<feature type="domain" description="RNA-binding S4" evidence="2">
    <location>
        <begin position="175"/>
        <end position="235"/>
    </location>
</feature>
<evidence type="ECO:0000313" key="4">
    <source>
        <dbReference type="Proteomes" id="UP000095553"/>
    </source>
</evidence>
<dbReference type="Pfam" id="PF17774">
    <property type="entry name" value="YlmH_RBD"/>
    <property type="match status" value="1"/>
</dbReference>